<dbReference type="STRING" id="416450.A0A1V6P694"/>
<reference evidence="7" key="1">
    <citation type="journal article" date="2017" name="Nat. Microbiol.">
        <title>Global analysis of biosynthetic gene clusters reveals vast potential of secondary metabolite production in Penicillium species.</title>
        <authorList>
            <person name="Nielsen J.C."/>
            <person name="Grijseels S."/>
            <person name="Prigent S."/>
            <person name="Ji B."/>
            <person name="Dainat J."/>
            <person name="Nielsen K.F."/>
            <person name="Frisvad J.C."/>
            <person name="Workman M."/>
            <person name="Nielsen J."/>
        </authorList>
    </citation>
    <scope>NUCLEOTIDE SEQUENCE [LARGE SCALE GENOMIC DNA]</scope>
    <source>
        <strain evidence="7">IBT 31811</strain>
    </source>
</reference>
<evidence type="ECO:0000256" key="4">
    <source>
        <dbReference type="SAM" id="MobiDB-lite"/>
    </source>
</evidence>
<evidence type="ECO:0000256" key="3">
    <source>
        <dbReference type="PROSITE-ProRule" id="PRU00169"/>
    </source>
</evidence>
<sequence>MIDGTVPPTSVLVVEDNIINQKLLGAFMKRLNVRWKCAADGEQAIRKWRQGGFHLVLMDIQLPNMNGLDATREIRRLERLNKIGVFSKTTSSRSSISSPNAKSPFRNETGFQRSPSEVDTLANISPVRFPGLGQKVTEWGGMQGLIDFEGWRRWRGFIGSPRSASITKEKGTGIDSDASPMHGDIYLRGDLQDRVEVSQMGTISE</sequence>
<dbReference type="AlphaFoldDB" id="A0A1V6P694"/>
<organism evidence="6 7">
    <name type="scientific">Penicillium antarcticum</name>
    <dbReference type="NCBI Taxonomy" id="416450"/>
    <lineage>
        <taxon>Eukaryota</taxon>
        <taxon>Fungi</taxon>
        <taxon>Dikarya</taxon>
        <taxon>Ascomycota</taxon>
        <taxon>Pezizomycotina</taxon>
        <taxon>Eurotiomycetes</taxon>
        <taxon>Eurotiomycetidae</taxon>
        <taxon>Eurotiales</taxon>
        <taxon>Aspergillaceae</taxon>
        <taxon>Penicillium</taxon>
    </lineage>
</organism>
<dbReference type="SMART" id="SM00448">
    <property type="entry name" value="REC"/>
    <property type="match status" value="1"/>
</dbReference>
<evidence type="ECO:0000313" key="6">
    <source>
        <dbReference type="EMBL" id="OQD72519.1"/>
    </source>
</evidence>
<dbReference type="CDD" id="cd17546">
    <property type="entry name" value="REC_hyHK_CKI1_RcsC-like"/>
    <property type="match status" value="1"/>
</dbReference>
<feature type="compositionally biased region" description="Low complexity" evidence="4">
    <location>
        <begin position="90"/>
        <end position="104"/>
    </location>
</feature>
<dbReference type="Gene3D" id="3.40.50.2300">
    <property type="match status" value="1"/>
</dbReference>
<evidence type="ECO:0000256" key="2">
    <source>
        <dbReference type="ARBA" id="ARBA00023012"/>
    </source>
</evidence>
<proteinExistence type="predicted"/>
<comment type="caution">
    <text evidence="6">The sequence shown here is derived from an EMBL/GenBank/DDBJ whole genome shotgun (WGS) entry which is preliminary data.</text>
</comment>
<evidence type="ECO:0000259" key="5">
    <source>
        <dbReference type="PROSITE" id="PS50110"/>
    </source>
</evidence>
<dbReference type="EMBL" id="MDYN01000248">
    <property type="protein sequence ID" value="OQD72519.1"/>
    <property type="molecule type" value="Genomic_DNA"/>
</dbReference>
<feature type="domain" description="Response regulatory" evidence="5">
    <location>
        <begin position="10"/>
        <end position="129"/>
    </location>
</feature>
<keyword evidence="1 3" id="KW-0597">Phosphoprotein</keyword>
<keyword evidence="2" id="KW-0902">Two-component regulatory system</keyword>
<evidence type="ECO:0000256" key="1">
    <source>
        <dbReference type="ARBA" id="ARBA00022553"/>
    </source>
</evidence>
<dbReference type="SUPFAM" id="SSF52172">
    <property type="entry name" value="CheY-like"/>
    <property type="match status" value="1"/>
</dbReference>
<feature type="modified residue" description="4-aspartylphosphate" evidence="3">
    <location>
        <position position="59"/>
    </location>
</feature>
<dbReference type="InterPro" id="IPR001789">
    <property type="entry name" value="Sig_transdc_resp-reg_receiver"/>
</dbReference>
<gene>
    <name evidence="6" type="ORF">PENANT_c248G02211</name>
</gene>
<accession>A0A1V6P694</accession>
<dbReference type="GO" id="GO:0000160">
    <property type="term" value="P:phosphorelay signal transduction system"/>
    <property type="evidence" value="ECO:0007669"/>
    <property type="project" value="UniProtKB-KW"/>
</dbReference>
<dbReference type="PROSITE" id="PS50110">
    <property type="entry name" value="RESPONSE_REGULATORY"/>
    <property type="match status" value="1"/>
</dbReference>
<dbReference type="PANTHER" id="PTHR45339:SF1">
    <property type="entry name" value="HYBRID SIGNAL TRANSDUCTION HISTIDINE KINASE J"/>
    <property type="match status" value="1"/>
</dbReference>
<name>A0A1V6P694_9EURO</name>
<dbReference type="PANTHER" id="PTHR45339">
    <property type="entry name" value="HYBRID SIGNAL TRANSDUCTION HISTIDINE KINASE J"/>
    <property type="match status" value="1"/>
</dbReference>
<dbReference type="InterPro" id="IPR011006">
    <property type="entry name" value="CheY-like_superfamily"/>
</dbReference>
<evidence type="ECO:0000313" key="7">
    <source>
        <dbReference type="Proteomes" id="UP000191672"/>
    </source>
</evidence>
<protein>
    <recommendedName>
        <fullName evidence="5">Response regulatory domain-containing protein</fullName>
    </recommendedName>
</protein>
<dbReference type="Pfam" id="PF00072">
    <property type="entry name" value="Response_reg"/>
    <property type="match status" value="1"/>
</dbReference>
<feature type="region of interest" description="Disordered" evidence="4">
    <location>
        <begin position="90"/>
        <end position="116"/>
    </location>
</feature>
<dbReference type="Proteomes" id="UP000191672">
    <property type="component" value="Unassembled WGS sequence"/>
</dbReference>
<keyword evidence="7" id="KW-1185">Reference proteome</keyword>